<evidence type="ECO:0000313" key="4">
    <source>
        <dbReference type="Proteomes" id="UP001525968"/>
    </source>
</evidence>
<sequence>MSDTQTSDALHRAQERITELEIKSSYVEDTLDQLNMTIYRQQQQIDALIAEVRNLRQQVPTDGGGGGRNLRDELPPHY</sequence>
<protein>
    <submittedName>
        <fullName evidence="3">SlyX family protein</fullName>
    </submittedName>
</protein>
<feature type="region of interest" description="Disordered" evidence="2">
    <location>
        <begin position="58"/>
        <end position="78"/>
    </location>
</feature>
<gene>
    <name evidence="3" type="ORF">N0K08_13660</name>
</gene>
<dbReference type="Proteomes" id="UP001525968">
    <property type="component" value="Unassembled WGS sequence"/>
</dbReference>
<keyword evidence="1" id="KW-0175">Coiled coil</keyword>
<reference evidence="3 4" key="1">
    <citation type="submission" date="2022-09" db="EMBL/GenBank/DDBJ databases">
        <title>Draft genome of isolate Be4.</title>
        <authorList>
            <person name="Sanchez-Castro I."/>
            <person name="Martinez-Rodriguez P."/>
            <person name="Descostes M."/>
            <person name="Merroun M."/>
        </authorList>
    </citation>
    <scope>NUCLEOTIDE SEQUENCE [LARGE SCALE GENOMIC DNA]</scope>
    <source>
        <strain evidence="3 4">Be4</strain>
    </source>
</reference>
<dbReference type="PANTHER" id="PTHR36508">
    <property type="entry name" value="PROTEIN SLYX"/>
    <property type="match status" value="1"/>
</dbReference>
<dbReference type="InterPro" id="IPR007236">
    <property type="entry name" value="SlyX"/>
</dbReference>
<name>A0ABT2PMH7_9BURK</name>
<dbReference type="PANTHER" id="PTHR36508:SF1">
    <property type="entry name" value="PROTEIN SLYX"/>
    <property type="match status" value="1"/>
</dbReference>
<accession>A0ABT2PMH7</accession>
<organism evidence="3 4">
    <name type="scientific">Acidovorax bellezanensis</name>
    <dbReference type="NCBI Taxonomy" id="2976702"/>
    <lineage>
        <taxon>Bacteria</taxon>
        <taxon>Pseudomonadati</taxon>
        <taxon>Pseudomonadota</taxon>
        <taxon>Betaproteobacteria</taxon>
        <taxon>Burkholderiales</taxon>
        <taxon>Comamonadaceae</taxon>
        <taxon>Acidovorax</taxon>
    </lineage>
</organism>
<dbReference type="RefSeq" id="WP_261500943.1">
    <property type="nucleotide sequence ID" value="NZ_JAODYH010000006.1"/>
</dbReference>
<keyword evidence="4" id="KW-1185">Reference proteome</keyword>
<feature type="coiled-coil region" evidence="1">
    <location>
        <begin position="31"/>
        <end position="58"/>
    </location>
</feature>
<evidence type="ECO:0000256" key="1">
    <source>
        <dbReference type="SAM" id="Coils"/>
    </source>
</evidence>
<evidence type="ECO:0000313" key="3">
    <source>
        <dbReference type="EMBL" id="MCT9811692.1"/>
    </source>
</evidence>
<dbReference type="Gene3D" id="1.20.5.300">
    <property type="match status" value="1"/>
</dbReference>
<proteinExistence type="predicted"/>
<feature type="compositionally biased region" description="Basic and acidic residues" evidence="2">
    <location>
        <begin position="69"/>
        <end position="78"/>
    </location>
</feature>
<dbReference type="EMBL" id="JAODYH010000006">
    <property type="protein sequence ID" value="MCT9811692.1"/>
    <property type="molecule type" value="Genomic_DNA"/>
</dbReference>
<comment type="caution">
    <text evidence="3">The sequence shown here is derived from an EMBL/GenBank/DDBJ whole genome shotgun (WGS) entry which is preliminary data.</text>
</comment>
<evidence type="ECO:0000256" key="2">
    <source>
        <dbReference type="SAM" id="MobiDB-lite"/>
    </source>
</evidence>
<dbReference type="Pfam" id="PF04102">
    <property type="entry name" value="SlyX"/>
    <property type="match status" value="1"/>
</dbReference>